<reference evidence="1 2" key="1">
    <citation type="submission" date="2019-05" db="EMBL/GenBank/DDBJ databases">
        <title>Draft genome sequence of Nonomuraea turkmeniaca DSM 43926.</title>
        <authorList>
            <person name="Saricaoglu S."/>
            <person name="Isik K."/>
        </authorList>
    </citation>
    <scope>NUCLEOTIDE SEQUENCE [LARGE SCALE GENOMIC DNA]</scope>
    <source>
        <strain evidence="1 2">DSM 43926</strain>
    </source>
</reference>
<dbReference type="GO" id="GO:0006281">
    <property type="term" value="P:DNA repair"/>
    <property type="evidence" value="ECO:0007669"/>
    <property type="project" value="InterPro"/>
</dbReference>
<protein>
    <submittedName>
        <fullName evidence="1">Uncharacterized protein</fullName>
    </submittedName>
</protein>
<dbReference type="GO" id="GO:0000287">
    <property type="term" value="F:magnesium ion binding"/>
    <property type="evidence" value="ECO:0007669"/>
    <property type="project" value="InterPro"/>
</dbReference>
<organism evidence="1 2">
    <name type="scientific">Nonomuraea turkmeniaca</name>
    <dbReference type="NCBI Taxonomy" id="103838"/>
    <lineage>
        <taxon>Bacteria</taxon>
        <taxon>Bacillati</taxon>
        <taxon>Actinomycetota</taxon>
        <taxon>Actinomycetes</taxon>
        <taxon>Streptosporangiales</taxon>
        <taxon>Streptosporangiaceae</taxon>
        <taxon>Nonomuraea</taxon>
    </lineage>
</organism>
<name>A0A5S4EV45_9ACTN</name>
<dbReference type="InterPro" id="IPR036614">
    <property type="entry name" value="RusA-like_sf"/>
</dbReference>
<evidence type="ECO:0000313" key="1">
    <source>
        <dbReference type="EMBL" id="TMR06379.1"/>
    </source>
</evidence>
<accession>A0A5S4EV45</accession>
<dbReference type="AlphaFoldDB" id="A0A5S4EV45"/>
<gene>
    <name evidence="1" type="ORF">ETD86_52835</name>
</gene>
<comment type="caution">
    <text evidence="1">The sequence shown here is derived from an EMBL/GenBank/DDBJ whole genome shotgun (WGS) entry which is preliminary data.</text>
</comment>
<dbReference type="SUPFAM" id="SSF103084">
    <property type="entry name" value="Holliday junction resolvase RusA"/>
    <property type="match status" value="1"/>
</dbReference>
<sequence length="165" mass="18542">MFEEEGARPPDWEIRMPAGMKVLNANHRLHWRTAAKITKAFRETAWLLLLQQKIPTIERAYVQGVYCPPDRRVRDPANLQPTYKAIIDGLIAPSKEGRKQQLAGRLRFGLLRDDDDKHLLGPDPRLGAIVKHGQVIVRVWNLSGDVDASVSDSTSLSDRLTSPAS</sequence>
<dbReference type="RefSeq" id="WP_138674145.1">
    <property type="nucleotide sequence ID" value="NZ_VCKY01000422.1"/>
</dbReference>
<evidence type="ECO:0000313" key="2">
    <source>
        <dbReference type="Proteomes" id="UP000309128"/>
    </source>
</evidence>
<dbReference type="OrthoDB" id="3237255at2"/>
<dbReference type="EMBL" id="VCKY01000422">
    <property type="protein sequence ID" value="TMR06379.1"/>
    <property type="molecule type" value="Genomic_DNA"/>
</dbReference>
<dbReference type="Proteomes" id="UP000309128">
    <property type="component" value="Unassembled WGS sequence"/>
</dbReference>
<proteinExistence type="predicted"/>
<keyword evidence="2" id="KW-1185">Reference proteome</keyword>
<dbReference type="GO" id="GO:0006310">
    <property type="term" value="P:DNA recombination"/>
    <property type="evidence" value="ECO:0007669"/>
    <property type="project" value="InterPro"/>
</dbReference>